<dbReference type="Proteomes" id="UP000632377">
    <property type="component" value="Unassembled WGS sequence"/>
</dbReference>
<dbReference type="InterPro" id="IPR006119">
    <property type="entry name" value="Resolv_N"/>
</dbReference>
<sequence length="197" mass="23081">MSAYAYIRVSTKEQNTDRQHEALKDYTKQNKINIKAIFEDRATGKNFERSQYQLLKETVKSGDSIVIKELDRLGRNFMDTPKELQYFFERGIKVIILDTPLINTGDDKLDYTINNMLIGFLSYIADKEREKIQSRVKEGLVNAKAKGVKLGRPERELPKDFEKYYKKWKANDITAVEFAKLLGVSRATLYRYIKEYE</sequence>
<dbReference type="InterPro" id="IPR006118">
    <property type="entry name" value="Recombinase_CS"/>
</dbReference>
<dbReference type="Pfam" id="PF00239">
    <property type="entry name" value="Resolvase"/>
    <property type="match status" value="1"/>
</dbReference>
<evidence type="ECO:0000259" key="5">
    <source>
        <dbReference type="PROSITE" id="PS51736"/>
    </source>
</evidence>
<feature type="active site" description="O-(5'-phospho-DNA)-serine intermediate" evidence="4">
    <location>
        <position position="10"/>
    </location>
</feature>
<dbReference type="Gene3D" id="3.40.50.1390">
    <property type="entry name" value="Resolvase, N-terminal catalytic domain"/>
    <property type="match status" value="1"/>
</dbReference>
<dbReference type="InterPro" id="IPR050639">
    <property type="entry name" value="SSR_resolvase"/>
</dbReference>
<accession>A0ABS1TEL8</accession>
<dbReference type="EMBL" id="JAESWC010000017">
    <property type="protein sequence ID" value="MBL4937735.1"/>
    <property type="molecule type" value="Genomic_DNA"/>
</dbReference>
<dbReference type="PROSITE" id="PS00397">
    <property type="entry name" value="RECOMBINASES_1"/>
    <property type="match status" value="1"/>
</dbReference>
<reference evidence="6 7" key="1">
    <citation type="submission" date="2021-01" db="EMBL/GenBank/DDBJ databases">
        <title>Genome public.</title>
        <authorList>
            <person name="Liu C."/>
            <person name="Sun Q."/>
        </authorList>
    </citation>
    <scope>NUCLEOTIDE SEQUENCE [LARGE SCALE GENOMIC DNA]</scope>
    <source>
        <strain evidence="6 7">YIM B02515</strain>
    </source>
</reference>
<organism evidence="6 7">
    <name type="scientific">Clostridium rhizosphaerae</name>
    <dbReference type="NCBI Taxonomy" id="2803861"/>
    <lineage>
        <taxon>Bacteria</taxon>
        <taxon>Bacillati</taxon>
        <taxon>Bacillota</taxon>
        <taxon>Clostridia</taxon>
        <taxon>Eubacteriales</taxon>
        <taxon>Clostridiaceae</taxon>
        <taxon>Clostridium</taxon>
    </lineage>
</organism>
<dbReference type="PROSITE" id="PS00398">
    <property type="entry name" value="RECOMBINASES_2"/>
    <property type="match status" value="1"/>
</dbReference>
<evidence type="ECO:0000313" key="6">
    <source>
        <dbReference type="EMBL" id="MBL4937735.1"/>
    </source>
</evidence>
<evidence type="ECO:0000256" key="4">
    <source>
        <dbReference type="PROSITE-ProRule" id="PRU10137"/>
    </source>
</evidence>
<dbReference type="InterPro" id="IPR036162">
    <property type="entry name" value="Resolvase-like_N_sf"/>
</dbReference>
<keyword evidence="3" id="KW-0233">DNA recombination</keyword>
<feature type="domain" description="Resolvase/invertase-type recombinase catalytic" evidence="5">
    <location>
        <begin position="2"/>
        <end position="147"/>
    </location>
</feature>
<gene>
    <name evidence="6" type="ORF">JK636_18685</name>
</gene>
<name>A0ABS1TEL8_9CLOT</name>
<keyword evidence="1" id="KW-0229">DNA integration</keyword>
<dbReference type="CDD" id="cd03768">
    <property type="entry name" value="SR_ResInv"/>
    <property type="match status" value="1"/>
</dbReference>
<dbReference type="PANTHER" id="PTHR30461">
    <property type="entry name" value="DNA-INVERTASE FROM LAMBDOID PROPHAGE"/>
    <property type="match status" value="1"/>
</dbReference>
<evidence type="ECO:0000256" key="3">
    <source>
        <dbReference type="ARBA" id="ARBA00023172"/>
    </source>
</evidence>
<keyword evidence="7" id="KW-1185">Reference proteome</keyword>
<proteinExistence type="predicted"/>
<dbReference type="SUPFAM" id="SSF53041">
    <property type="entry name" value="Resolvase-like"/>
    <property type="match status" value="1"/>
</dbReference>
<dbReference type="Gene3D" id="1.10.10.60">
    <property type="entry name" value="Homeodomain-like"/>
    <property type="match status" value="1"/>
</dbReference>
<evidence type="ECO:0000256" key="2">
    <source>
        <dbReference type="ARBA" id="ARBA00023125"/>
    </source>
</evidence>
<evidence type="ECO:0000256" key="1">
    <source>
        <dbReference type="ARBA" id="ARBA00022908"/>
    </source>
</evidence>
<evidence type="ECO:0000313" key="7">
    <source>
        <dbReference type="Proteomes" id="UP000632377"/>
    </source>
</evidence>
<dbReference type="RefSeq" id="WP_202750484.1">
    <property type="nucleotide sequence ID" value="NZ_JAESWC010000017.1"/>
</dbReference>
<keyword evidence="2" id="KW-0238">DNA-binding</keyword>
<dbReference type="SMART" id="SM00857">
    <property type="entry name" value="Resolvase"/>
    <property type="match status" value="1"/>
</dbReference>
<dbReference type="PROSITE" id="PS51736">
    <property type="entry name" value="RECOMBINASES_3"/>
    <property type="match status" value="1"/>
</dbReference>
<protein>
    <submittedName>
        <fullName evidence="6">Recombinase family protein</fullName>
    </submittedName>
</protein>
<dbReference type="PANTHER" id="PTHR30461:SF2">
    <property type="entry name" value="SERINE RECOMBINASE PINE-RELATED"/>
    <property type="match status" value="1"/>
</dbReference>
<comment type="caution">
    <text evidence="6">The sequence shown here is derived from an EMBL/GenBank/DDBJ whole genome shotgun (WGS) entry which is preliminary data.</text>
</comment>